<accession>A0AAW1Y1U2</accession>
<comment type="caution">
    <text evidence="1">The sequence shown here is derived from an EMBL/GenBank/DDBJ whole genome shotgun (WGS) entry which is preliminary data.</text>
</comment>
<proteinExistence type="predicted"/>
<sequence>MRWLHSGSTEIGGRTATPHRIGIQAGLCGFTARTEMMAVVWDFDFCEAHEQRRQRIGDGAWPGGLDCRKLGCLEFGSGAL</sequence>
<dbReference type="AlphaFoldDB" id="A0AAW1Y1U2"/>
<keyword evidence="2" id="KW-1185">Reference proteome</keyword>
<reference evidence="1 2" key="1">
    <citation type="journal article" date="2023" name="G3 (Bethesda)">
        <title>A chromosome-length genome assembly and annotation of blackberry (Rubus argutus, cv. 'Hillquist').</title>
        <authorList>
            <person name="Bruna T."/>
            <person name="Aryal R."/>
            <person name="Dudchenko O."/>
            <person name="Sargent D.J."/>
            <person name="Mead D."/>
            <person name="Buti M."/>
            <person name="Cavallini A."/>
            <person name="Hytonen T."/>
            <person name="Andres J."/>
            <person name="Pham M."/>
            <person name="Weisz D."/>
            <person name="Mascagni F."/>
            <person name="Usai G."/>
            <person name="Natali L."/>
            <person name="Bassil N."/>
            <person name="Fernandez G.E."/>
            <person name="Lomsadze A."/>
            <person name="Armour M."/>
            <person name="Olukolu B."/>
            <person name="Poorten T."/>
            <person name="Britton C."/>
            <person name="Davik J."/>
            <person name="Ashrafi H."/>
            <person name="Aiden E.L."/>
            <person name="Borodovsky M."/>
            <person name="Worthington M."/>
        </authorList>
    </citation>
    <scope>NUCLEOTIDE SEQUENCE [LARGE SCALE GENOMIC DNA]</scope>
    <source>
        <strain evidence="1">PI 553951</strain>
    </source>
</reference>
<dbReference type="Proteomes" id="UP001457282">
    <property type="component" value="Unassembled WGS sequence"/>
</dbReference>
<dbReference type="EMBL" id="JBEDUW010000002">
    <property type="protein sequence ID" value="KAK9942814.1"/>
    <property type="molecule type" value="Genomic_DNA"/>
</dbReference>
<evidence type="ECO:0000313" key="1">
    <source>
        <dbReference type="EMBL" id="KAK9942814.1"/>
    </source>
</evidence>
<evidence type="ECO:0000313" key="2">
    <source>
        <dbReference type="Proteomes" id="UP001457282"/>
    </source>
</evidence>
<gene>
    <name evidence="1" type="ORF">M0R45_008462</name>
</gene>
<name>A0AAW1Y1U2_RUBAR</name>
<organism evidence="1 2">
    <name type="scientific">Rubus argutus</name>
    <name type="common">Southern blackberry</name>
    <dbReference type="NCBI Taxonomy" id="59490"/>
    <lineage>
        <taxon>Eukaryota</taxon>
        <taxon>Viridiplantae</taxon>
        <taxon>Streptophyta</taxon>
        <taxon>Embryophyta</taxon>
        <taxon>Tracheophyta</taxon>
        <taxon>Spermatophyta</taxon>
        <taxon>Magnoliopsida</taxon>
        <taxon>eudicotyledons</taxon>
        <taxon>Gunneridae</taxon>
        <taxon>Pentapetalae</taxon>
        <taxon>rosids</taxon>
        <taxon>fabids</taxon>
        <taxon>Rosales</taxon>
        <taxon>Rosaceae</taxon>
        <taxon>Rosoideae</taxon>
        <taxon>Rosoideae incertae sedis</taxon>
        <taxon>Rubus</taxon>
    </lineage>
</organism>
<evidence type="ECO:0008006" key="3">
    <source>
        <dbReference type="Google" id="ProtNLM"/>
    </source>
</evidence>
<protein>
    <recommendedName>
        <fullName evidence="3">MHC class I antigen</fullName>
    </recommendedName>
</protein>